<feature type="region of interest" description="Disordered" evidence="1">
    <location>
        <begin position="1"/>
        <end position="20"/>
    </location>
</feature>
<dbReference type="RefSeq" id="XP_053584672.1">
    <property type="nucleotide sequence ID" value="XM_053729900.1"/>
</dbReference>
<dbReference type="AlphaFoldDB" id="A0A6A5GP33"/>
<dbReference type="EMBL" id="WUAV01000004">
    <property type="protein sequence ID" value="KAF1757140.1"/>
    <property type="molecule type" value="Genomic_DNA"/>
</dbReference>
<evidence type="ECO:0000256" key="1">
    <source>
        <dbReference type="SAM" id="MobiDB-lite"/>
    </source>
</evidence>
<sequence length="79" mass="9488">MLQEEEDKLKRKEGERKEWKKKGKYYGKGGIEEIREHRRRLKAQADNSLMRHREDPLKCVQALGNRHGNFVLDHSNKMK</sequence>
<dbReference type="CTD" id="78775793"/>
<dbReference type="KEGG" id="crq:GCK72_013595"/>
<evidence type="ECO:0000313" key="3">
    <source>
        <dbReference type="Proteomes" id="UP000483820"/>
    </source>
</evidence>
<protein>
    <submittedName>
        <fullName evidence="2">Uncharacterized protein</fullName>
    </submittedName>
</protein>
<feature type="compositionally biased region" description="Basic and acidic residues" evidence="1">
    <location>
        <begin position="7"/>
        <end position="18"/>
    </location>
</feature>
<dbReference type="GeneID" id="78775793"/>
<organism evidence="2 3">
    <name type="scientific">Caenorhabditis remanei</name>
    <name type="common">Caenorhabditis vulgaris</name>
    <dbReference type="NCBI Taxonomy" id="31234"/>
    <lineage>
        <taxon>Eukaryota</taxon>
        <taxon>Metazoa</taxon>
        <taxon>Ecdysozoa</taxon>
        <taxon>Nematoda</taxon>
        <taxon>Chromadorea</taxon>
        <taxon>Rhabditida</taxon>
        <taxon>Rhabditina</taxon>
        <taxon>Rhabditomorpha</taxon>
        <taxon>Rhabditoidea</taxon>
        <taxon>Rhabditidae</taxon>
        <taxon>Peloderinae</taxon>
        <taxon>Caenorhabditis</taxon>
    </lineage>
</organism>
<dbReference type="Proteomes" id="UP000483820">
    <property type="component" value="Chromosome IV"/>
</dbReference>
<comment type="caution">
    <text evidence="2">The sequence shown here is derived from an EMBL/GenBank/DDBJ whole genome shotgun (WGS) entry which is preliminary data.</text>
</comment>
<accession>A0A6A5GP33</accession>
<gene>
    <name evidence="2" type="ORF">GCK72_013595</name>
</gene>
<proteinExistence type="predicted"/>
<evidence type="ECO:0000313" key="2">
    <source>
        <dbReference type="EMBL" id="KAF1757140.1"/>
    </source>
</evidence>
<reference evidence="2 3" key="1">
    <citation type="submission" date="2019-12" db="EMBL/GenBank/DDBJ databases">
        <title>Chromosome-level assembly of the Caenorhabditis remanei genome.</title>
        <authorList>
            <person name="Teterina A.A."/>
            <person name="Willis J.H."/>
            <person name="Phillips P.C."/>
        </authorList>
    </citation>
    <scope>NUCLEOTIDE SEQUENCE [LARGE SCALE GENOMIC DNA]</scope>
    <source>
        <strain evidence="2 3">PX506</strain>
        <tissue evidence="2">Whole organism</tissue>
    </source>
</reference>
<name>A0A6A5GP33_CAERE</name>